<dbReference type="STRING" id="1637975.AN957_24715"/>
<reference evidence="6 7" key="1">
    <citation type="submission" date="2015-09" db="EMBL/GenBank/DDBJ databases">
        <title>Genome sequencing project for genomic taxonomy and phylogenomics of Bacillus-like bacteria.</title>
        <authorList>
            <person name="Liu B."/>
            <person name="Wang J."/>
            <person name="Zhu Y."/>
            <person name="Liu G."/>
            <person name="Chen Q."/>
            <person name="Chen Z."/>
            <person name="Lan J."/>
            <person name="Che J."/>
            <person name="Ge C."/>
            <person name="Shi H."/>
            <person name="Pan Z."/>
            <person name="Liu X."/>
        </authorList>
    </citation>
    <scope>NUCLEOTIDE SEQUENCE [LARGE SCALE GENOMIC DNA]</scope>
    <source>
        <strain evidence="6 7">FJAT-18043</strain>
    </source>
</reference>
<evidence type="ECO:0000256" key="4">
    <source>
        <dbReference type="ARBA" id="ARBA00022840"/>
    </source>
</evidence>
<protein>
    <submittedName>
        <fullName evidence="6">Peptide ABC transporter substrate-binding protein</fullName>
    </submittedName>
</protein>
<name>A0A0Q3SPE6_9BACI</name>
<dbReference type="PATRIC" id="fig|1637975.4.peg.4983"/>
<dbReference type="Pfam" id="PF08352">
    <property type="entry name" value="oligo_HPY"/>
    <property type="match status" value="1"/>
</dbReference>
<gene>
    <name evidence="6" type="ORF">AN957_24715</name>
</gene>
<evidence type="ECO:0000256" key="3">
    <source>
        <dbReference type="ARBA" id="ARBA00022741"/>
    </source>
</evidence>
<dbReference type="InterPro" id="IPR050319">
    <property type="entry name" value="ABC_transp_ATP-bind"/>
</dbReference>
<keyword evidence="3" id="KW-0547">Nucleotide-binding</keyword>
<dbReference type="SUPFAM" id="SSF52540">
    <property type="entry name" value="P-loop containing nucleoside triphosphate hydrolases"/>
    <property type="match status" value="1"/>
</dbReference>
<dbReference type="PROSITE" id="PS00211">
    <property type="entry name" value="ABC_TRANSPORTER_1"/>
    <property type="match status" value="1"/>
</dbReference>
<dbReference type="PANTHER" id="PTHR43776:SF7">
    <property type="entry name" value="D,D-DIPEPTIDE TRANSPORT ATP-BINDING PROTEIN DDPF-RELATED"/>
    <property type="match status" value="1"/>
</dbReference>
<dbReference type="InterPro" id="IPR003593">
    <property type="entry name" value="AAA+_ATPase"/>
</dbReference>
<evidence type="ECO:0000256" key="2">
    <source>
        <dbReference type="ARBA" id="ARBA00022448"/>
    </source>
</evidence>
<dbReference type="AlphaFoldDB" id="A0A0Q3SPE6"/>
<dbReference type="InterPro" id="IPR003439">
    <property type="entry name" value="ABC_transporter-like_ATP-bd"/>
</dbReference>
<dbReference type="GO" id="GO:0005524">
    <property type="term" value="F:ATP binding"/>
    <property type="evidence" value="ECO:0007669"/>
    <property type="project" value="UniProtKB-KW"/>
</dbReference>
<dbReference type="NCBIfam" id="NF008453">
    <property type="entry name" value="PRK11308.1"/>
    <property type="match status" value="1"/>
</dbReference>
<keyword evidence="2" id="KW-0813">Transport</keyword>
<dbReference type="GO" id="GO:0016887">
    <property type="term" value="F:ATP hydrolysis activity"/>
    <property type="evidence" value="ECO:0007669"/>
    <property type="project" value="InterPro"/>
</dbReference>
<organism evidence="6 7">
    <name type="scientific">Cytobacillus solani</name>
    <dbReference type="NCBI Taxonomy" id="1637975"/>
    <lineage>
        <taxon>Bacteria</taxon>
        <taxon>Bacillati</taxon>
        <taxon>Bacillota</taxon>
        <taxon>Bacilli</taxon>
        <taxon>Bacillales</taxon>
        <taxon>Bacillaceae</taxon>
        <taxon>Cytobacillus</taxon>
    </lineage>
</organism>
<dbReference type="CDD" id="cd03257">
    <property type="entry name" value="ABC_NikE_OppD_transporters"/>
    <property type="match status" value="1"/>
</dbReference>
<sequence>MNPNQKSYSSDNSEPLLRIENLKKHFPIKGGGYFRKEKKAVLAVDDVSFTIYKGETLGLVGESGCGKSTLGRNILRLQEPTEGQVFFNNTNILLHNKHELRKLRKQMQIIYQDPFGSLNPRFTIGQIIGEMYEIHGIAKGAEKEKKVKEMLELVGLDPSRYNSYPHEFSGGQRQRVGIARALALNPTFVVADEPVSALDVSVQSQVINLLMKLKKEFGLTLLFIAHGLNVVRHISDRVGVMYLGKLVELSETDNIFESPAHPYTAALLSTVPEADPRLKKERIVLKGEVPSPANPPSGCRFRTRCPLAAERCKNEMPPLVEVRSKHHVACHYPLEEGQTLKEAIASRKEGQLSI</sequence>
<comment type="similarity">
    <text evidence="1">Belongs to the ABC transporter superfamily.</text>
</comment>
<evidence type="ECO:0000259" key="5">
    <source>
        <dbReference type="PROSITE" id="PS50893"/>
    </source>
</evidence>
<dbReference type="FunFam" id="3.40.50.300:FF:000016">
    <property type="entry name" value="Oligopeptide ABC transporter ATP-binding component"/>
    <property type="match status" value="1"/>
</dbReference>
<dbReference type="GO" id="GO:0055085">
    <property type="term" value="P:transmembrane transport"/>
    <property type="evidence" value="ECO:0007669"/>
    <property type="project" value="UniProtKB-ARBA"/>
</dbReference>
<keyword evidence="4" id="KW-0067">ATP-binding</keyword>
<dbReference type="NCBIfam" id="TIGR01727">
    <property type="entry name" value="oligo_HPY"/>
    <property type="match status" value="1"/>
</dbReference>
<dbReference type="PROSITE" id="PS50893">
    <property type="entry name" value="ABC_TRANSPORTER_2"/>
    <property type="match status" value="1"/>
</dbReference>
<dbReference type="EMBL" id="LJIX01000006">
    <property type="protein sequence ID" value="KQL21436.1"/>
    <property type="molecule type" value="Genomic_DNA"/>
</dbReference>
<dbReference type="InterPro" id="IPR013563">
    <property type="entry name" value="Oligopep_ABC_C"/>
</dbReference>
<dbReference type="PANTHER" id="PTHR43776">
    <property type="entry name" value="TRANSPORT ATP-BINDING PROTEIN"/>
    <property type="match status" value="1"/>
</dbReference>
<dbReference type="InterPro" id="IPR017871">
    <property type="entry name" value="ABC_transporter-like_CS"/>
</dbReference>
<dbReference type="GO" id="GO:0015833">
    <property type="term" value="P:peptide transport"/>
    <property type="evidence" value="ECO:0007669"/>
    <property type="project" value="InterPro"/>
</dbReference>
<dbReference type="RefSeq" id="WP_056686689.1">
    <property type="nucleotide sequence ID" value="NZ_CP085712.1"/>
</dbReference>
<dbReference type="Pfam" id="PF00005">
    <property type="entry name" value="ABC_tran"/>
    <property type="match status" value="1"/>
</dbReference>
<feature type="domain" description="ABC transporter" evidence="5">
    <location>
        <begin position="17"/>
        <end position="268"/>
    </location>
</feature>
<dbReference type="Gene3D" id="3.40.50.300">
    <property type="entry name" value="P-loop containing nucleotide triphosphate hydrolases"/>
    <property type="match status" value="1"/>
</dbReference>
<evidence type="ECO:0000256" key="1">
    <source>
        <dbReference type="ARBA" id="ARBA00005417"/>
    </source>
</evidence>
<evidence type="ECO:0000313" key="6">
    <source>
        <dbReference type="EMBL" id="KQL21436.1"/>
    </source>
</evidence>
<dbReference type="SMART" id="SM00382">
    <property type="entry name" value="AAA"/>
    <property type="match status" value="1"/>
</dbReference>
<evidence type="ECO:0000313" key="7">
    <source>
        <dbReference type="Proteomes" id="UP000050996"/>
    </source>
</evidence>
<proteinExistence type="inferred from homology"/>
<dbReference type="Proteomes" id="UP000050996">
    <property type="component" value="Unassembled WGS sequence"/>
</dbReference>
<keyword evidence="7" id="KW-1185">Reference proteome</keyword>
<accession>A0A0Q3SPE6</accession>
<dbReference type="InterPro" id="IPR027417">
    <property type="entry name" value="P-loop_NTPase"/>
</dbReference>
<comment type="caution">
    <text evidence="6">The sequence shown here is derived from an EMBL/GenBank/DDBJ whole genome shotgun (WGS) entry which is preliminary data.</text>
</comment>